<reference evidence="2" key="1">
    <citation type="submission" date="2020-05" db="EMBL/GenBank/DDBJ databases">
        <title>Phylogenomic resolution of chytrid fungi.</title>
        <authorList>
            <person name="Stajich J.E."/>
            <person name="Amses K."/>
            <person name="Simmons R."/>
            <person name="Seto K."/>
            <person name="Myers J."/>
            <person name="Bonds A."/>
            <person name="Quandt C.A."/>
            <person name="Barry K."/>
            <person name="Liu P."/>
            <person name="Grigoriev I."/>
            <person name="Longcore J.E."/>
            <person name="James T.Y."/>
        </authorList>
    </citation>
    <scope>NUCLEOTIDE SEQUENCE</scope>
    <source>
        <strain evidence="2">JEL0513</strain>
    </source>
</reference>
<feature type="transmembrane region" description="Helical" evidence="1">
    <location>
        <begin position="190"/>
        <end position="213"/>
    </location>
</feature>
<keyword evidence="1" id="KW-1133">Transmembrane helix</keyword>
<name>A0AAD5SVG1_9FUNG</name>
<comment type="caution">
    <text evidence="2">The sequence shown here is derived from an EMBL/GenBank/DDBJ whole genome shotgun (WGS) entry which is preliminary data.</text>
</comment>
<dbReference type="Proteomes" id="UP001211907">
    <property type="component" value="Unassembled WGS sequence"/>
</dbReference>
<keyword evidence="1" id="KW-0472">Membrane</keyword>
<keyword evidence="1" id="KW-0812">Transmembrane</keyword>
<dbReference type="EMBL" id="JADGJH010001726">
    <property type="protein sequence ID" value="KAJ3110459.1"/>
    <property type="molecule type" value="Genomic_DNA"/>
</dbReference>
<organism evidence="2 3">
    <name type="scientific">Physocladia obscura</name>
    <dbReference type="NCBI Taxonomy" id="109957"/>
    <lineage>
        <taxon>Eukaryota</taxon>
        <taxon>Fungi</taxon>
        <taxon>Fungi incertae sedis</taxon>
        <taxon>Chytridiomycota</taxon>
        <taxon>Chytridiomycota incertae sedis</taxon>
        <taxon>Chytridiomycetes</taxon>
        <taxon>Chytridiales</taxon>
        <taxon>Chytriomycetaceae</taxon>
        <taxon>Physocladia</taxon>
    </lineage>
</organism>
<evidence type="ECO:0008006" key="4">
    <source>
        <dbReference type="Google" id="ProtNLM"/>
    </source>
</evidence>
<evidence type="ECO:0000313" key="2">
    <source>
        <dbReference type="EMBL" id="KAJ3110459.1"/>
    </source>
</evidence>
<keyword evidence="3" id="KW-1185">Reference proteome</keyword>
<dbReference type="AlphaFoldDB" id="A0AAD5SVG1"/>
<protein>
    <recommendedName>
        <fullName evidence="4">Transmembrane protein</fullName>
    </recommendedName>
</protein>
<evidence type="ECO:0000256" key="1">
    <source>
        <dbReference type="SAM" id="Phobius"/>
    </source>
</evidence>
<proteinExistence type="predicted"/>
<accession>A0AAD5SVG1</accession>
<evidence type="ECO:0000313" key="3">
    <source>
        <dbReference type="Proteomes" id="UP001211907"/>
    </source>
</evidence>
<gene>
    <name evidence="2" type="ORF">HK100_003026</name>
</gene>
<sequence length="372" mass="37780">MATSITGFSISNTGNGVEYAITVTSAYELLHPQETISMTITAVSATTTTATTALCSAGPASLMNLQSATCIGSGASCRILSCLAAVPTDLVGLPVTVSATVALNGQALVYRESVLFSASSTASAKKTTASLTSSTNALKSSTKTTSSSFSSTASAITKTTTMTQTITTGTTIPLAATSSTQNTSAAPSTAALVGGIVGGAFALFALVFAWLAVRRRMRRVRREEEKTIAWIESGQVGTSVSVGARGGGGGGGGPALYDSTSGTVTPQRSVLSGGGGGDGGFPNGGAAFVGSQQQQWQQGYYGQGYLQPGVVPISTGVGGVAPAVPMPVHVAMGQSQQLQQQQVYPGYYDGFGQYHYYTAEELAAMQQSYGRQ</sequence>